<comment type="caution">
    <text evidence="2">The sequence shown here is derived from an EMBL/GenBank/DDBJ whole genome shotgun (WGS) entry which is preliminary data.</text>
</comment>
<keyword evidence="1" id="KW-1133">Transmembrane helix</keyword>
<sequence>MNKKNFKVFRIYIVSVLCIVCFFLLENTTIIPELVQISEKGRYSGFPTFFLTGLLKYGLLALGIFNIIIMTFIIFREKRRNRLNK</sequence>
<gene>
    <name evidence="2" type="ORF">DPN68_01750</name>
</gene>
<keyword evidence="1" id="KW-0472">Membrane</keyword>
<dbReference type="AlphaFoldDB" id="A0A365P4N4"/>
<keyword evidence="1" id="KW-0812">Transmembrane</keyword>
<name>A0A365P4N4_9FLAO</name>
<dbReference type="Proteomes" id="UP000253319">
    <property type="component" value="Unassembled WGS sequence"/>
</dbReference>
<keyword evidence="3" id="KW-1185">Reference proteome</keyword>
<evidence type="ECO:0000313" key="3">
    <source>
        <dbReference type="Proteomes" id="UP000253319"/>
    </source>
</evidence>
<dbReference type="EMBL" id="QLST01000002">
    <property type="protein sequence ID" value="RBA29394.1"/>
    <property type="molecule type" value="Genomic_DNA"/>
</dbReference>
<feature type="transmembrane region" description="Helical" evidence="1">
    <location>
        <begin position="12"/>
        <end position="34"/>
    </location>
</feature>
<proteinExistence type="predicted"/>
<reference evidence="2 3" key="1">
    <citation type="submission" date="2018-06" db="EMBL/GenBank/DDBJ databases">
        <title>Flavobacterium tibetense sp. nov., isolated from a wetland YonghuCo on Tibetan Plateau.</title>
        <authorList>
            <person name="Xing P."/>
            <person name="Phurbu D."/>
            <person name="Lu H."/>
        </authorList>
    </citation>
    <scope>NUCLEOTIDE SEQUENCE [LARGE SCALE GENOMIC DNA]</scope>
    <source>
        <strain evidence="2 3">YH5</strain>
    </source>
</reference>
<evidence type="ECO:0000313" key="2">
    <source>
        <dbReference type="EMBL" id="RBA29394.1"/>
    </source>
</evidence>
<evidence type="ECO:0000256" key="1">
    <source>
        <dbReference type="SAM" id="Phobius"/>
    </source>
</evidence>
<feature type="transmembrane region" description="Helical" evidence="1">
    <location>
        <begin position="54"/>
        <end position="75"/>
    </location>
</feature>
<accession>A0A365P4N4</accession>
<organism evidence="2 3">
    <name type="scientific">Flavobacterium tibetense</name>
    <dbReference type="NCBI Taxonomy" id="2233533"/>
    <lineage>
        <taxon>Bacteria</taxon>
        <taxon>Pseudomonadati</taxon>
        <taxon>Bacteroidota</taxon>
        <taxon>Flavobacteriia</taxon>
        <taxon>Flavobacteriales</taxon>
        <taxon>Flavobacteriaceae</taxon>
        <taxon>Flavobacterium</taxon>
    </lineage>
</organism>
<protein>
    <submittedName>
        <fullName evidence="2">Uncharacterized protein</fullName>
    </submittedName>
</protein>